<keyword evidence="2" id="KW-1185">Reference proteome</keyword>
<evidence type="ECO:0008006" key="3">
    <source>
        <dbReference type="Google" id="ProtNLM"/>
    </source>
</evidence>
<dbReference type="Gene3D" id="3.80.10.10">
    <property type="entry name" value="Ribonuclease Inhibitor"/>
    <property type="match status" value="1"/>
</dbReference>
<evidence type="ECO:0000313" key="2">
    <source>
        <dbReference type="Proteomes" id="UP000076842"/>
    </source>
</evidence>
<proteinExistence type="predicted"/>
<dbReference type="SUPFAM" id="SSF52047">
    <property type="entry name" value="RNI-like"/>
    <property type="match status" value="1"/>
</dbReference>
<dbReference type="InterPro" id="IPR032675">
    <property type="entry name" value="LRR_dom_sf"/>
</dbReference>
<reference evidence="1 2" key="1">
    <citation type="journal article" date="2016" name="Mol. Biol. Evol.">
        <title>Comparative Genomics of Early-Diverging Mushroom-Forming Fungi Provides Insights into the Origins of Lignocellulose Decay Capabilities.</title>
        <authorList>
            <person name="Nagy L.G."/>
            <person name="Riley R."/>
            <person name="Tritt A."/>
            <person name="Adam C."/>
            <person name="Daum C."/>
            <person name="Floudas D."/>
            <person name="Sun H."/>
            <person name="Yadav J.S."/>
            <person name="Pangilinan J."/>
            <person name="Larsson K.H."/>
            <person name="Matsuura K."/>
            <person name="Barry K."/>
            <person name="Labutti K."/>
            <person name="Kuo R."/>
            <person name="Ohm R.A."/>
            <person name="Bhattacharya S.S."/>
            <person name="Shirouzu T."/>
            <person name="Yoshinaga Y."/>
            <person name="Martin F.M."/>
            <person name="Grigoriev I.V."/>
            <person name="Hibbett D.S."/>
        </authorList>
    </citation>
    <scope>NUCLEOTIDE SEQUENCE [LARGE SCALE GENOMIC DNA]</scope>
    <source>
        <strain evidence="1 2">HHB12733</strain>
    </source>
</reference>
<name>A0A165IVE6_9BASI</name>
<dbReference type="OrthoDB" id="2269034at2759"/>
<gene>
    <name evidence="1" type="ORF">CALCODRAFT_491683</name>
</gene>
<evidence type="ECO:0000313" key="1">
    <source>
        <dbReference type="EMBL" id="KZT61029.1"/>
    </source>
</evidence>
<dbReference type="InParanoid" id="A0A165IVE6"/>
<dbReference type="STRING" id="1353952.A0A165IVE6"/>
<accession>A0A165IVE6</accession>
<sequence length="362" mass="39625">MASTSTIPRVPEDVWRPIFLFAAGESTASRERIALRLGAVCRCWRDIVLDSPDLWTSATAFMVLGKRDAWAQREHLSLVLERARNRNVEVLLVPDPGLGVGLSAHRLDPDLLALLVQHMHHISRLDINTTSPSSSVVAASLQGFNTFIKVKDSGLEELSLNGDWSAAGTLYGVLHLLQVSKRLRTLAIRGVARGLQPGAAAFIREALVLPALQTLAVSHHLLKWLSTRHRLSMPVLKSLAITGGYAYDREVLDTLRTIPPSLEELRLEGCESGDTLFVGLSDKRLLPNLKKLGVDMGTVGDDALVSLLKARADPPTFTVTCHSCQRLTVRGWKAMAKARMQQDLYLYPPSEASASSSSETDV</sequence>
<dbReference type="EMBL" id="KV423926">
    <property type="protein sequence ID" value="KZT61029.1"/>
    <property type="molecule type" value="Genomic_DNA"/>
</dbReference>
<protein>
    <recommendedName>
        <fullName evidence="3">F-box domain-containing protein</fullName>
    </recommendedName>
</protein>
<organism evidence="1 2">
    <name type="scientific">Calocera cornea HHB12733</name>
    <dbReference type="NCBI Taxonomy" id="1353952"/>
    <lineage>
        <taxon>Eukaryota</taxon>
        <taxon>Fungi</taxon>
        <taxon>Dikarya</taxon>
        <taxon>Basidiomycota</taxon>
        <taxon>Agaricomycotina</taxon>
        <taxon>Dacrymycetes</taxon>
        <taxon>Dacrymycetales</taxon>
        <taxon>Dacrymycetaceae</taxon>
        <taxon>Calocera</taxon>
    </lineage>
</organism>
<dbReference type="AlphaFoldDB" id="A0A165IVE6"/>
<dbReference type="Proteomes" id="UP000076842">
    <property type="component" value="Unassembled WGS sequence"/>
</dbReference>